<dbReference type="InterPro" id="IPR007692">
    <property type="entry name" value="DNA_helicase_DnaB"/>
</dbReference>
<dbReference type="GO" id="GO:0003677">
    <property type="term" value="F:DNA binding"/>
    <property type="evidence" value="ECO:0007669"/>
    <property type="project" value="UniProtKB-UniRule"/>
</dbReference>
<dbReference type="AlphaFoldDB" id="A0A2M7SEV1"/>
<dbReference type="InterPro" id="IPR003593">
    <property type="entry name" value="AAA+_ATPase"/>
</dbReference>
<dbReference type="GO" id="GO:0016887">
    <property type="term" value="F:ATP hydrolysis activity"/>
    <property type="evidence" value="ECO:0007669"/>
    <property type="project" value="RHEA"/>
</dbReference>
<dbReference type="NCBIfam" id="TIGR00665">
    <property type="entry name" value="DnaB"/>
    <property type="match status" value="1"/>
</dbReference>
<dbReference type="Gene3D" id="1.10.860.10">
    <property type="entry name" value="DNAb Helicase, Chain A"/>
    <property type="match status" value="1"/>
</dbReference>
<sequence length="441" mass="48889">MAEKIPPQNLEAEISVLGAMMLEKEAIPKVVEFLMGDDFYKNAHKEIFKSMISLFDRGEPVDLVTLANELKKGGDLERIGGATYLTSLLDSVPTAANVEYYAKIVKDKSLLRAVIDVSSQIVQMGFADGDAKQTIDKAQSMLFNVATEKGSRGFVPMSKLVKDSFEYIESLSNKKVYVTGVATGFVEFDKMTNGLQPSDLIIIAGRPGMGKSAFCLNLAAHASIEQKLPVAVFSLEMSSDQVVQRMLFSEARVAGKKLKDGYGSSEDWPKLTKAAGRLSEASIYIDDSPGLNVLDVRSRARRLQAEYGIKLLIIDYLQLMTSYEKMESRQQEVATISRSLKGLAKELRIPVIAVSQLNRAPEARKEGAKPRLADLRESGAIEQDADVVAFVYREEYYDRDKEDLKGKALLILEKQRNGPTGEVDLIWISDYTKFENPATRV</sequence>
<comment type="function">
    <text evidence="12">The main replicative DNA helicase, it participates in initiation and elongation during chromosome replication. Travels ahead of the DNA replisome, separating dsDNA into templates for DNA synthesis. A processive ATP-dependent 5'-3' DNA helicase it has DNA-dependent ATPase activity.</text>
</comment>
<dbReference type="EMBL" id="PFMR01000049">
    <property type="protein sequence ID" value="PIZ18019.1"/>
    <property type="molecule type" value="Genomic_DNA"/>
</dbReference>
<evidence type="ECO:0000256" key="2">
    <source>
        <dbReference type="ARBA" id="ARBA00022515"/>
    </source>
</evidence>
<dbReference type="Proteomes" id="UP000229307">
    <property type="component" value="Unassembled WGS sequence"/>
</dbReference>
<dbReference type="SUPFAM" id="SSF52540">
    <property type="entry name" value="P-loop containing nucleoside triphosphate hydrolases"/>
    <property type="match status" value="1"/>
</dbReference>
<reference evidence="15" key="1">
    <citation type="submission" date="2017-09" db="EMBL/GenBank/DDBJ databases">
        <title>Depth-based differentiation of microbial function through sediment-hosted aquifers and enrichment of novel symbionts in the deep terrestrial subsurface.</title>
        <authorList>
            <person name="Probst A.J."/>
            <person name="Ladd B."/>
            <person name="Jarett J.K."/>
            <person name="Geller-Mcgrath D.E."/>
            <person name="Sieber C.M.K."/>
            <person name="Emerson J.B."/>
            <person name="Anantharaman K."/>
            <person name="Thomas B.C."/>
            <person name="Malmstrom R."/>
            <person name="Stieglmeier M."/>
            <person name="Klingl A."/>
            <person name="Woyke T."/>
            <person name="Ryan C.M."/>
            <person name="Banfield J.F."/>
        </authorList>
    </citation>
    <scope>NUCLEOTIDE SEQUENCE [LARGE SCALE GENOMIC DNA]</scope>
</reference>
<dbReference type="InterPro" id="IPR007694">
    <property type="entry name" value="DNA_helicase_DnaB-like_C"/>
</dbReference>
<keyword evidence="4 12" id="KW-0547">Nucleotide-binding</keyword>
<name>A0A2M7SEV1_9BACT</name>
<dbReference type="GO" id="GO:0042802">
    <property type="term" value="F:identical protein binding"/>
    <property type="evidence" value="ECO:0007669"/>
    <property type="project" value="UniProtKB-ARBA"/>
</dbReference>
<evidence type="ECO:0000256" key="10">
    <source>
        <dbReference type="ARBA" id="ARBA00048954"/>
    </source>
</evidence>
<evidence type="ECO:0000256" key="11">
    <source>
        <dbReference type="NCBIfam" id="TIGR00665"/>
    </source>
</evidence>
<dbReference type="PANTHER" id="PTHR30153">
    <property type="entry name" value="REPLICATIVE DNA HELICASE DNAB"/>
    <property type="match status" value="1"/>
</dbReference>
<evidence type="ECO:0000259" key="13">
    <source>
        <dbReference type="PROSITE" id="PS51199"/>
    </source>
</evidence>
<protein>
    <recommendedName>
        <fullName evidence="11 12">Replicative DNA helicase</fullName>
        <ecNumber evidence="11 12">5.6.2.3</ecNumber>
    </recommendedName>
</protein>
<dbReference type="FunFam" id="1.10.860.10:FF:000001">
    <property type="entry name" value="Replicative DNA helicase"/>
    <property type="match status" value="1"/>
</dbReference>
<gene>
    <name evidence="14" type="ORF">COY52_01615</name>
</gene>
<keyword evidence="6 12" id="KW-0347">Helicase</keyword>
<dbReference type="GO" id="GO:0005829">
    <property type="term" value="C:cytosol"/>
    <property type="evidence" value="ECO:0007669"/>
    <property type="project" value="TreeGrafter"/>
</dbReference>
<dbReference type="GO" id="GO:0043139">
    <property type="term" value="F:5'-3' DNA helicase activity"/>
    <property type="evidence" value="ECO:0007669"/>
    <property type="project" value="UniProtKB-EC"/>
</dbReference>
<evidence type="ECO:0000256" key="8">
    <source>
        <dbReference type="ARBA" id="ARBA00023125"/>
    </source>
</evidence>
<evidence type="ECO:0000256" key="3">
    <source>
        <dbReference type="ARBA" id="ARBA00022705"/>
    </source>
</evidence>
<evidence type="ECO:0000256" key="5">
    <source>
        <dbReference type="ARBA" id="ARBA00022801"/>
    </source>
</evidence>
<dbReference type="Pfam" id="PF03796">
    <property type="entry name" value="DnaB_C"/>
    <property type="match status" value="1"/>
</dbReference>
<dbReference type="EC" id="5.6.2.3" evidence="11 12"/>
<evidence type="ECO:0000313" key="14">
    <source>
        <dbReference type="EMBL" id="PIZ18019.1"/>
    </source>
</evidence>
<comment type="catalytic activity">
    <reaction evidence="10 12">
        <text>ATP + H2O = ADP + phosphate + H(+)</text>
        <dbReference type="Rhea" id="RHEA:13065"/>
        <dbReference type="ChEBI" id="CHEBI:15377"/>
        <dbReference type="ChEBI" id="CHEBI:15378"/>
        <dbReference type="ChEBI" id="CHEBI:30616"/>
        <dbReference type="ChEBI" id="CHEBI:43474"/>
        <dbReference type="ChEBI" id="CHEBI:456216"/>
        <dbReference type="EC" id="5.6.2.3"/>
    </reaction>
</comment>
<keyword evidence="9" id="KW-0413">Isomerase</keyword>
<evidence type="ECO:0000256" key="7">
    <source>
        <dbReference type="ARBA" id="ARBA00022840"/>
    </source>
</evidence>
<evidence type="ECO:0000256" key="1">
    <source>
        <dbReference type="ARBA" id="ARBA00008428"/>
    </source>
</evidence>
<comment type="similarity">
    <text evidence="1 12">Belongs to the helicase family. DnaB subfamily.</text>
</comment>
<dbReference type="GO" id="GO:1990077">
    <property type="term" value="C:primosome complex"/>
    <property type="evidence" value="ECO:0007669"/>
    <property type="project" value="UniProtKB-UniRule"/>
</dbReference>
<organism evidence="14 15">
    <name type="scientific">Candidatus Desantisbacteria bacterium CG_4_10_14_0_8_um_filter_48_22</name>
    <dbReference type="NCBI Taxonomy" id="1974543"/>
    <lineage>
        <taxon>Bacteria</taxon>
        <taxon>Candidatus Desantisiibacteriota</taxon>
    </lineage>
</organism>
<comment type="caution">
    <text evidence="14">The sequence shown here is derived from an EMBL/GenBank/DDBJ whole genome shotgun (WGS) entry which is preliminary data.</text>
</comment>
<dbReference type="GO" id="GO:0005524">
    <property type="term" value="F:ATP binding"/>
    <property type="evidence" value="ECO:0007669"/>
    <property type="project" value="UniProtKB-UniRule"/>
</dbReference>
<dbReference type="PROSITE" id="PS51199">
    <property type="entry name" value="SF4_HELICASE"/>
    <property type="match status" value="1"/>
</dbReference>
<dbReference type="InterPro" id="IPR027417">
    <property type="entry name" value="P-loop_NTPase"/>
</dbReference>
<dbReference type="Gene3D" id="3.40.50.300">
    <property type="entry name" value="P-loop containing nucleotide triphosphate hydrolases"/>
    <property type="match status" value="1"/>
</dbReference>
<evidence type="ECO:0000256" key="12">
    <source>
        <dbReference type="RuleBase" id="RU362085"/>
    </source>
</evidence>
<evidence type="ECO:0000256" key="9">
    <source>
        <dbReference type="ARBA" id="ARBA00023235"/>
    </source>
</evidence>
<dbReference type="GO" id="GO:0006269">
    <property type="term" value="P:DNA replication, synthesis of primer"/>
    <property type="evidence" value="ECO:0007669"/>
    <property type="project" value="UniProtKB-UniRule"/>
</dbReference>
<dbReference type="SUPFAM" id="SSF48024">
    <property type="entry name" value="N-terminal domain of DnaB helicase"/>
    <property type="match status" value="1"/>
</dbReference>
<feature type="domain" description="SF4 helicase" evidence="13">
    <location>
        <begin position="174"/>
        <end position="441"/>
    </location>
</feature>
<dbReference type="CDD" id="cd00984">
    <property type="entry name" value="DnaB_C"/>
    <property type="match status" value="1"/>
</dbReference>
<keyword evidence="8 12" id="KW-0238">DNA-binding</keyword>
<keyword evidence="5 12" id="KW-0378">Hydrolase</keyword>
<dbReference type="SMART" id="SM00382">
    <property type="entry name" value="AAA"/>
    <property type="match status" value="1"/>
</dbReference>
<evidence type="ECO:0000256" key="4">
    <source>
        <dbReference type="ARBA" id="ARBA00022741"/>
    </source>
</evidence>
<keyword evidence="3 12" id="KW-0235">DNA replication</keyword>
<evidence type="ECO:0000256" key="6">
    <source>
        <dbReference type="ARBA" id="ARBA00022806"/>
    </source>
</evidence>
<dbReference type="PANTHER" id="PTHR30153:SF2">
    <property type="entry name" value="REPLICATIVE DNA HELICASE"/>
    <property type="match status" value="1"/>
</dbReference>
<proteinExistence type="inferred from homology"/>
<dbReference type="InterPro" id="IPR016136">
    <property type="entry name" value="DNA_helicase_N/primase_C"/>
</dbReference>
<keyword evidence="7 12" id="KW-0067">ATP-binding</keyword>
<keyword evidence="2 12" id="KW-0639">Primosome</keyword>
<dbReference type="InterPro" id="IPR036185">
    <property type="entry name" value="DNA_heli_DnaB-like_N_sf"/>
</dbReference>
<dbReference type="NCBIfam" id="NF004384">
    <property type="entry name" value="PRK05748.1"/>
    <property type="match status" value="1"/>
</dbReference>
<accession>A0A2M7SEV1</accession>
<dbReference type="Pfam" id="PF00772">
    <property type="entry name" value="DnaB"/>
    <property type="match status" value="1"/>
</dbReference>
<dbReference type="InterPro" id="IPR007693">
    <property type="entry name" value="DNA_helicase_DnaB-like_N"/>
</dbReference>
<evidence type="ECO:0000313" key="15">
    <source>
        <dbReference type="Proteomes" id="UP000229307"/>
    </source>
</evidence>
<dbReference type="FunFam" id="3.40.50.300:FF:000076">
    <property type="entry name" value="Replicative DNA helicase"/>
    <property type="match status" value="1"/>
</dbReference>